<protein>
    <recommendedName>
        <fullName evidence="1">Helix-turn-helix domain-containing protein</fullName>
    </recommendedName>
</protein>
<evidence type="ECO:0000313" key="2">
    <source>
        <dbReference type="EMBL" id="GAA2576831.1"/>
    </source>
</evidence>
<proteinExistence type="predicted"/>
<name>A0ABP6BLZ5_9ACTN</name>
<feature type="domain" description="Helix-turn-helix" evidence="1">
    <location>
        <begin position="13"/>
        <end position="60"/>
    </location>
</feature>
<evidence type="ECO:0000259" key="1">
    <source>
        <dbReference type="Pfam" id="PF12728"/>
    </source>
</evidence>
<dbReference type="EMBL" id="BAAATD010000001">
    <property type="protein sequence ID" value="GAA2576831.1"/>
    <property type="molecule type" value="Genomic_DNA"/>
</dbReference>
<dbReference type="InterPro" id="IPR041657">
    <property type="entry name" value="HTH_17"/>
</dbReference>
<organism evidence="2 3">
    <name type="scientific">Actinomadura fulvescens</name>
    <dbReference type="NCBI Taxonomy" id="46160"/>
    <lineage>
        <taxon>Bacteria</taxon>
        <taxon>Bacillati</taxon>
        <taxon>Actinomycetota</taxon>
        <taxon>Actinomycetes</taxon>
        <taxon>Streptosporangiales</taxon>
        <taxon>Thermomonosporaceae</taxon>
        <taxon>Actinomadura</taxon>
    </lineage>
</organism>
<accession>A0ABP6BLZ5</accession>
<dbReference type="NCBIfam" id="TIGR01764">
    <property type="entry name" value="excise"/>
    <property type="match status" value="1"/>
</dbReference>
<dbReference type="Proteomes" id="UP001501509">
    <property type="component" value="Unassembled WGS sequence"/>
</dbReference>
<keyword evidence="3" id="KW-1185">Reference proteome</keyword>
<evidence type="ECO:0000313" key="3">
    <source>
        <dbReference type="Proteomes" id="UP001501509"/>
    </source>
</evidence>
<sequence length="271" mass="30070">MGSGERPLSEVRFFTVAEVAAVMRVSKMTVYRLVHSGELPAIRVGRSFRVPEQAVHDYISDMGRISVNAGAGYGGPMLPEEPHITGLENESELAEEKRSPPVQVDIYLDTDDDRIIRRVVDKFDSLVNFLGYDGPFDSNEIRGSFIRRSWASMKLTLNPAELRNRSFRVERALEAHMLAPNQAVTDAEAARAIVSLFQALANVPNACLKAGSIVIVKYEVNGSAVAFARQLSPKEMRAWERFPEIHRDPSSVFDALAMAVARLDDQQVSGH</sequence>
<dbReference type="Pfam" id="PF12728">
    <property type="entry name" value="HTH_17"/>
    <property type="match status" value="1"/>
</dbReference>
<comment type="caution">
    <text evidence="2">The sequence shown here is derived from an EMBL/GenBank/DDBJ whole genome shotgun (WGS) entry which is preliminary data.</text>
</comment>
<dbReference type="InterPro" id="IPR010093">
    <property type="entry name" value="SinI_DNA-bd"/>
</dbReference>
<gene>
    <name evidence="2" type="ORF">GCM10010411_06690</name>
</gene>
<reference evidence="3" key="1">
    <citation type="journal article" date="2019" name="Int. J. Syst. Evol. Microbiol.">
        <title>The Global Catalogue of Microorganisms (GCM) 10K type strain sequencing project: providing services to taxonomists for standard genome sequencing and annotation.</title>
        <authorList>
            <consortium name="The Broad Institute Genomics Platform"/>
            <consortium name="The Broad Institute Genome Sequencing Center for Infectious Disease"/>
            <person name="Wu L."/>
            <person name="Ma J."/>
        </authorList>
    </citation>
    <scope>NUCLEOTIDE SEQUENCE [LARGE SCALE GENOMIC DNA]</scope>
    <source>
        <strain evidence="3">JCM 6833</strain>
    </source>
</reference>